<gene>
    <name evidence="1" type="ORF">KDA_65370</name>
</gene>
<comment type="caution">
    <text evidence="1">The sequence shown here is derived from an EMBL/GenBank/DDBJ whole genome shotgun (WGS) entry which is preliminary data.</text>
</comment>
<evidence type="ECO:0008006" key="3">
    <source>
        <dbReference type="Google" id="ProtNLM"/>
    </source>
</evidence>
<keyword evidence="2" id="KW-1185">Reference proteome</keyword>
<evidence type="ECO:0000313" key="1">
    <source>
        <dbReference type="EMBL" id="GCE31053.1"/>
    </source>
</evidence>
<name>A0A402BI58_9CHLR</name>
<organism evidence="1 2">
    <name type="scientific">Dictyobacter alpinus</name>
    <dbReference type="NCBI Taxonomy" id="2014873"/>
    <lineage>
        <taxon>Bacteria</taxon>
        <taxon>Bacillati</taxon>
        <taxon>Chloroflexota</taxon>
        <taxon>Ktedonobacteria</taxon>
        <taxon>Ktedonobacterales</taxon>
        <taxon>Dictyobacteraceae</taxon>
        <taxon>Dictyobacter</taxon>
    </lineage>
</organism>
<dbReference type="OrthoDB" id="5196430at2"/>
<dbReference type="EMBL" id="BIFT01000002">
    <property type="protein sequence ID" value="GCE31053.1"/>
    <property type="molecule type" value="Genomic_DNA"/>
</dbReference>
<reference evidence="2" key="1">
    <citation type="submission" date="2018-12" db="EMBL/GenBank/DDBJ databases">
        <title>Tengunoibacter tsumagoiensis gen. nov., sp. nov., Dictyobacter kobayashii sp. nov., D. alpinus sp. nov., and D. joshuensis sp. nov. and description of Dictyobacteraceae fam. nov. within the order Ktedonobacterales isolated from Tengu-no-mugimeshi.</title>
        <authorList>
            <person name="Wang C.M."/>
            <person name="Zheng Y."/>
            <person name="Sakai Y."/>
            <person name="Toyoda A."/>
            <person name="Minakuchi Y."/>
            <person name="Abe K."/>
            <person name="Yokota A."/>
            <person name="Yabe S."/>
        </authorList>
    </citation>
    <scope>NUCLEOTIDE SEQUENCE [LARGE SCALE GENOMIC DNA]</scope>
    <source>
        <strain evidence="2">Uno16</strain>
    </source>
</reference>
<evidence type="ECO:0000313" key="2">
    <source>
        <dbReference type="Proteomes" id="UP000287171"/>
    </source>
</evidence>
<proteinExistence type="predicted"/>
<accession>A0A402BI58</accession>
<dbReference type="Proteomes" id="UP000287171">
    <property type="component" value="Unassembled WGS sequence"/>
</dbReference>
<sequence length="244" mass="27150">MFIPYSVHAQLVERFIFNFRVRPDVLLSHLPVPSLLSQVIHGWSVVSFCLLKLDHVMLSPVPAWPGLKTISCAYRCGVVDSAGKPAVYVLKRYTDHALISRLGPLIFAGSMPEARALLTSAASVRDIHVQYKDHQCLFSALVQPCVRPDELNSDIFDSRTSFIHFIKSGVASYTPAASGNALARVDLQKEDTRYEALTATVKYSLLDDLWPDGELMFDSAVRATGGLYKWTYMGLIGKDKRVCL</sequence>
<dbReference type="RefSeq" id="WP_126631063.1">
    <property type="nucleotide sequence ID" value="NZ_BIFT01000002.1"/>
</dbReference>
<dbReference type="AlphaFoldDB" id="A0A402BI58"/>
<protein>
    <recommendedName>
        <fullName evidence="3">Acetoacetate decarboxylase</fullName>
    </recommendedName>
</protein>